<comment type="similarity">
    <text evidence="7">Belongs to the shikimate kinase family.</text>
</comment>
<dbReference type="Gene3D" id="1.10.260.40">
    <property type="entry name" value="lambda repressor-like DNA-binding domains"/>
    <property type="match status" value="1"/>
</dbReference>
<dbReference type="GO" id="GO:0009073">
    <property type="term" value="P:aromatic amino acid family biosynthetic process"/>
    <property type="evidence" value="ECO:0007669"/>
    <property type="project" value="UniProtKB-KW"/>
</dbReference>
<organism evidence="10 11">
    <name type="scientific">Ramlibacter humi</name>
    <dbReference type="NCBI Taxonomy" id="2530451"/>
    <lineage>
        <taxon>Bacteria</taxon>
        <taxon>Pseudomonadati</taxon>
        <taxon>Pseudomonadota</taxon>
        <taxon>Betaproteobacteria</taxon>
        <taxon>Burkholderiales</taxon>
        <taxon>Comamonadaceae</taxon>
        <taxon>Ramlibacter</taxon>
    </lineage>
</organism>
<comment type="cofactor">
    <cofactor evidence="7">
        <name>Mg(2+)</name>
        <dbReference type="ChEBI" id="CHEBI:18420"/>
    </cofactor>
    <text evidence="7">Binds 1 Mg(2+) ion per subunit.</text>
</comment>
<feature type="binding site" evidence="7">
    <location>
        <position position="276"/>
    </location>
    <ligand>
        <name>ATP</name>
        <dbReference type="ChEBI" id="CHEBI:30616"/>
    </ligand>
</feature>
<dbReference type="CDD" id="cd00464">
    <property type="entry name" value="SK"/>
    <property type="match status" value="1"/>
</dbReference>
<dbReference type="PANTHER" id="PTHR21087:SF16">
    <property type="entry name" value="SHIKIMATE KINASE 1, CHLOROPLASTIC"/>
    <property type="match status" value="1"/>
</dbReference>
<comment type="caution">
    <text evidence="10">The sequence shown here is derived from an EMBL/GenBank/DDBJ whole genome shotgun (WGS) entry which is preliminary data.</text>
</comment>
<dbReference type="EC" id="2.7.1.71" evidence="7"/>
<dbReference type="NCBIfam" id="NF006015">
    <property type="entry name" value="PRK08154.1"/>
    <property type="match status" value="1"/>
</dbReference>
<keyword evidence="6 7" id="KW-0057">Aromatic amino acid biosynthesis</keyword>
<dbReference type="InterPro" id="IPR001387">
    <property type="entry name" value="Cro/C1-type_HTH"/>
</dbReference>
<dbReference type="SUPFAM" id="SSF52540">
    <property type="entry name" value="P-loop containing nucleoside triphosphate hydrolases"/>
    <property type="match status" value="1"/>
</dbReference>
<feature type="domain" description="HTH cro/C1-type" evidence="9">
    <location>
        <begin position="20"/>
        <end position="74"/>
    </location>
</feature>
<dbReference type="GO" id="GO:0005524">
    <property type="term" value="F:ATP binding"/>
    <property type="evidence" value="ECO:0007669"/>
    <property type="project" value="UniProtKB-UniRule"/>
</dbReference>
<dbReference type="UniPathway" id="UPA00053">
    <property type="reaction ID" value="UER00088"/>
</dbReference>
<evidence type="ECO:0000256" key="2">
    <source>
        <dbReference type="ARBA" id="ARBA00022679"/>
    </source>
</evidence>
<dbReference type="HAMAP" id="MF_00109">
    <property type="entry name" value="Shikimate_kinase"/>
    <property type="match status" value="1"/>
</dbReference>
<dbReference type="GO" id="GO:0008652">
    <property type="term" value="P:amino acid biosynthetic process"/>
    <property type="evidence" value="ECO:0007669"/>
    <property type="project" value="UniProtKB-KW"/>
</dbReference>
<name>A0A4Z0CD79_9BURK</name>
<keyword evidence="5 7" id="KW-0067">ATP-binding</keyword>
<dbReference type="Pfam" id="PF01202">
    <property type="entry name" value="SKI"/>
    <property type="match status" value="1"/>
</dbReference>
<evidence type="ECO:0000313" key="11">
    <source>
        <dbReference type="Proteomes" id="UP000297839"/>
    </source>
</evidence>
<dbReference type="InterPro" id="IPR010982">
    <property type="entry name" value="Lambda_DNA-bd_dom_sf"/>
</dbReference>
<dbReference type="GO" id="GO:0003677">
    <property type="term" value="F:DNA binding"/>
    <property type="evidence" value="ECO:0007669"/>
    <property type="project" value="InterPro"/>
</dbReference>
<accession>A0A4Z0CD79</accession>
<feature type="binding site" evidence="7">
    <location>
        <position position="174"/>
    </location>
    <ligand>
        <name>substrate</name>
    </ligand>
</feature>
<keyword evidence="4 7" id="KW-0418">Kinase</keyword>
<keyword evidence="3 7" id="KW-0547">Nucleotide-binding</keyword>
<dbReference type="GO" id="GO:0000287">
    <property type="term" value="F:magnesium ion binding"/>
    <property type="evidence" value="ECO:0007669"/>
    <property type="project" value="UniProtKB-UniRule"/>
</dbReference>
<dbReference type="PANTHER" id="PTHR21087">
    <property type="entry name" value="SHIKIMATE KINASE"/>
    <property type="match status" value="1"/>
</dbReference>
<keyword evidence="11" id="KW-1185">Reference proteome</keyword>
<sequence length="318" mass="34871">MQPMADTDPKATLSELGGRVRAWRARRGMTRKQLAADSGLSERFLADVETGKGNVSINSLEAVARALNISILELLQDAPRPALARVHHLLGRLDEAQLDQAYSLMAGAFGLGDAQGREQRVALIGLRGAGKSTLGEQLAADRGVPFVELDREIEREAGTSMNEIQLLHGQAGYRRYERRALLRIAEDHADGVVMTTGGSIVSERETFDLLQSHFWCVWLKASPEEHMSRVVAQGDMRPFDTTRGATAEALDDLRRILASRESLYARADAVVDTAHRSVKQSLKDLERAVPQTPTPVRPEPVEGPGARLRQAQPERTGS</sequence>
<comment type="function">
    <text evidence="7">Catalyzes the specific phosphorylation of the 3-hydroxyl group of shikimic acid using ATP as a cosubstrate.</text>
</comment>
<evidence type="ECO:0000259" key="9">
    <source>
        <dbReference type="PROSITE" id="PS50943"/>
    </source>
</evidence>
<comment type="subunit">
    <text evidence="7">Monomer.</text>
</comment>
<gene>
    <name evidence="7" type="primary">aroK</name>
    <name evidence="10" type="ORF">EZ216_04390</name>
</gene>
<dbReference type="OrthoDB" id="9800332at2"/>
<feature type="binding site" evidence="7">
    <location>
        <position position="260"/>
    </location>
    <ligand>
        <name>substrate</name>
    </ligand>
</feature>
<dbReference type="CDD" id="cd00093">
    <property type="entry name" value="HTH_XRE"/>
    <property type="match status" value="1"/>
</dbReference>
<dbReference type="GO" id="GO:0005829">
    <property type="term" value="C:cytosol"/>
    <property type="evidence" value="ECO:0007669"/>
    <property type="project" value="TreeGrafter"/>
</dbReference>
<evidence type="ECO:0000313" key="10">
    <source>
        <dbReference type="EMBL" id="TFZ08400.1"/>
    </source>
</evidence>
<keyword evidence="2 7" id="KW-0808">Transferase</keyword>
<feature type="binding site" evidence="7">
    <location>
        <position position="132"/>
    </location>
    <ligand>
        <name>Mg(2+)</name>
        <dbReference type="ChEBI" id="CHEBI:18420"/>
    </ligand>
</feature>
<comment type="pathway">
    <text evidence="7">Metabolic intermediate biosynthesis; chorismate biosynthesis; chorismate from D-erythrose 4-phosphate and phosphoenolpyruvate: step 5/7.</text>
</comment>
<dbReference type="Proteomes" id="UP000297839">
    <property type="component" value="Unassembled WGS sequence"/>
</dbReference>
<dbReference type="GO" id="GO:0004765">
    <property type="term" value="F:shikimate kinase activity"/>
    <property type="evidence" value="ECO:0007669"/>
    <property type="project" value="UniProtKB-UniRule"/>
</dbReference>
<evidence type="ECO:0000256" key="3">
    <source>
        <dbReference type="ARBA" id="ARBA00022741"/>
    </source>
</evidence>
<evidence type="ECO:0000256" key="7">
    <source>
        <dbReference type="HAMAP-Rule" id="MF_00109"/>
    </source>
</evidence>
<protein>
    <recommendedName>
        <fullName evidence="7">Shikimate kinase</fullName>
        <shortName evidence="7">SK</shortName>
        <ecNumber evidence="7">2.7.1.71</ecNumber>
    </recommendedName>
</protein>
<keyword evidence="7" id="KW-0963">Cytoplasm</keyword>
<dbReference type="AlphaFoldDB" id="A0A4Z0CD79"/>
<dbReference type="GO" id="GO:0009423">
    <property type="term" value="P:chorismate biosynthetic process"/>
    <property type="evidence" value="ECO:0007669"/>
    <property type="project" value="UniProtKB-UniRule"/>
</dbReference>
<evidence type="ECO:0000256" key="5">
    <source>
        <dbReference type="ARBA" id="ARBA00022840"/>
    </source>
</evidence>
<reference evidence="10 11" key="1">
    <citation type="submission" date="2019-03" db="EMBL/GenBank/DDBJ databases">
        <title>Ramlibacter sp. 18x22-1, whole genome shotgun sequence.</title>
        <authorList>
            <person name="Zhang X."/>
            <person name="Feng G."/>
            <person name="Zhu H."/>
        </authorList>
    </citation>
    <scope>NUCLEOTIDE SEQUENCE [LARGE SCALE GENOMIC DNA]</scope>
    <source>
        <strain evidence="10 11">18x22-1</strain>
    </source>
</reference>
<dbReference type="InterPro" id="IPR031322">
    <property type="entry name" value="Shikimate/glucono_kinase"/>
</dbReference>
<evidence type="ECO:0000256" key="6">
    <source>
        <dbReference type="ARBA" id="ARBA00023141"/>
    </source>
</evidence>
<comment type="catalytic activity">
    <reaction evidence="7">
        <text>shikimate + ATP = 3-phosphoshikimate + ADP + H(+)</text>
        <dbReference type="Rhea" id="RHEA:13121"/>
        <dbReference type="ChEBI" id="CHEBI:15378"/>
        <dbReference type="ChEBI" id="CHEBI:30616"/>
        <dbReference type="ChEBI" id="CHEBI:36208"/>
        <dbReference type="ChEBI" id="CHEBI:145989"/>
        <dbReference type="ChEBI" id="CHEBI:456216"/>
        <dbReference type="EC" id="2.7.1.71"/>
    </reaction>
</comment>
<dbReference type="SUPFAM" id="SSF47413">
    <property type="entry name" value="lambda repressor-like DNA-binding domains"/>
    <property type="match status" value="1"/>
</dbReference>
<feature type="binding site" evidence="7">
    <location>
        <position position="150"/>
    </location>
    <ligand>
        <name>substrate</name>
    </ligand>
</feature>
<feature type="binding site" evidence="7">
    <location>
        <position position="237"/>
    </location>
    <ligand>
        <name>ATP</name>
        <dbReference type="ChEBI" id="CHEBI:30616"/>
    </ligand>
</feature>
<dbReference type="InterPro" id="IPR027417">
    <property type="entry name" value="P-loop_NTPase"/>
</dbReference>
<feature type="region of interest" description="Disordered" evidence="8">
    <location>
        <begin position="280"/>
        <end position="318"/>
    </location>
</feature>
<dbReference type="PRINTS" id="PR01100">
    <property type="entry name" value="SHIKIMTKNASE"/>
</dbReference>
<keyword evidence="7" id="KW-0460">Magnesium</keyword>
<dbReference type="PROSITE" id="PS50943">
    <property type="entry name" value="HTH_CROC1"/>
    <property type="match status" value="1"/>
</dbReference>
<feature type="binding site" evidence="7">
    <location>
        <begin position="128"/>
        <end position="133"/>
    </location>
    <ligand>
        <name>ATP</name>
        <dbReference type="ChEBI" id="CHEBI:30616"/>
    </ligand>
</feature>
<proteinExistence type="inferred from homology"/>
<feature type="binding site" evidence="7">
    <location>
        <position position="198"/>
    </location>
    <ligand>
        <name>substrate</name>
    </ligand>
</feature>
<comment type="subcellular location">
    <subcellularLocation>
        <location evidence="7">Cytoplasm</location>
    </subcellularLocation>
</comment>
<keyword evidence="1 7" id="KW-0028">Amino-acid biosynthesis</keyword>
<dbReference type="EMBL" id="SMLK01000001">
    <property type="protein sequence ID" value="TFZ08400.1"/>
    <property type="molecule type" value="Genomic_DNA"/>
</dbReference>
<dbReference type="Gene3D" id="3.40.50.300">
    <property type="entry name" value="P-loop containing nucleotide triphosphate hydrolases"/>
    <property type="match status" value="1"/>
</dbReference>
<evidence type="ECO:0000256" key="1">
    <source>
        <dbReference type="ARBA" id="ARBA00022605"/>
    </source>
</evidence>
<dbReference type="SMART" id="SM00530">
    <property type="entry name" value="HTH_XRE"/>
    <property type="match status" value="1"/>
</dbReference>
<evidence type="ECO:0000256" key="8">
    <source>
        <dbReference type="SAM" id="MobiDB-lite"/>
    </source>
</evidence>
<dbReference type="Pfam" id="PF01381">
    <property type="entry name" value="HTH_3"/>
    <property type="match status" value="1"/>
</dbReference>
<evidence type="ECO:0000256" key="4">
    <source>
        <dbReference type="ARBA" id="ARBA00022777"/>
    </source>
</evidence>
<dbReference type="InterPro" id="IPR000623">
    <property type="entry name" value="Shikimate_kinase/TSH1"/>
</dbReference>
<keyword evidence="7" id="KW-0479">Metal-binding</keyword>